<feature type="domain" description="Glycine cleavage system P-protein N-terminal" evidence="2">
    <location>
        <begin position="9"/>
        <end position="457"/>
    </location>
</feature>
<evidence type="ECO:0000313" key="3">
    <source>
        <dbReference type="EMBL" id="PAB58501.1"/>
    </source>
</evidence>
<dbReference type="Gene3D" id="3.40.640.10">
    <property type="entry name" value="Type I PLP-dependent aspartate aminotransferase-like (Major domain)"/>
    <property type="match status" value="1"/>
</dbReference>
<accession>A0A267MFZ8</accession>
<dbReference type="GO" id="GO:0009116">
    <property type="term" value="P:nucleoside metabolic process"/>
    <property type="evidence" value="ECO:0007669"/>
    <property type="project" value="InterPro"/>
</dbReference>
<dbReference type="InterPro" id="IPR015422">
    <property type="entry name" value="PyrdxlP-dep_Trfase_small"/>
</dbReference>
<dbReference type="InterPro" id="IPR015424">
    <property type="entry name" value="PyrdxlP-dep_Trfase"/>
</dbReference>
<proteinExistence type="predicted"/>
<dbReference type="SUPFAM" id="SSF53383">
    <property type="entry name" value="PLP-dependent transferases"/>
    <property type="match status" value="1"/>
</dbReference>
<dbReference type="GO" id="GO:0004375">
    <property type="term" value="F:glycine dehydrogenase (decarboxylating) activity"/>
    <property type="evidence" value="ECO:0007669"/>
    <property type="project" value="InterPro"/>
</dbReference>
<dbReference type="EMBL" id="NIBG01000015">
    <property type="protein sequence ID" value="PAB58501.1"/>
    <property type="molecule type" value="Genomic_DNA"/>
</dbReference>
<dbReference type="Pfam" id="PF02347">
    <property type="entry name" value="GDC-P"/>
    <property type="match status" value="1"/>
</dbReference>
<dbReference type="InterPro" id="IPR015421">
    <property type="entry name" value="PyrdxlP-dep_Trfase_major"/>
</dbReference>
<dbReference type="InterPro" id="IPR049315">
    <property type="entry name" value="GDC-P_N"/>
</dbReference>
<dbReference type="Gene3D" id="3.90.1150.10">
    <property type="entry name" value="Aspartate Aminotransferase, domain 1"/>
    <property type="match status" value="1"/>
</dbReference>
<dbReference type="InterPro" id="IPR023010">
    <property type="entry name" value="GcvPA"/>
</dbReference>
<dbReference type="Proteomes" id="UP000216024">
    <property type="component" value="Unassembled WGS sequence"/>
</dbReference>
<organism evidence="3 4">
    <name type="scientific">Anaeromicrobium sediminis</name>
    <dbReference type="NCBI Taxonomy" id="1478221"/>
    <lineage>
        <taxon>Bacteria</taxon>
        <taxon>Bacillati</taxon>
        <taxon>Bacillota</taxon>
        <taxon>Clostridia</taxon>
        <taxon>Peptostreptococcales</taxon>
        <taxon>Thermotaleaceae</taxon>
        <taxon>Anaeromicrobium</taxon>
    </lineage>
</organism>
<keyword evidence="4" id="KW-1185">Reference proteome</keyword>
<evidence type="ECO:0000259" key="2">
    <source>
        <dbReference type="Pfam" id="PF02347"/>
    </source>
</evidence>
<dbReference type="NCBIfam" id="NF001696">
    <property type="entry name" value="PRK00451.1"/>
    <property type="match status" value="1"/>
</dbReference>
<gene>
    <name evidence="3" type="ORF">CCE28_15390</name>
</gene>
<reference evidence="3 4" key="1">
    <citation type="submission" date="2017-06" db="EMBL/GenBank/DDBJ databases">
        <title>Draft genome sequence of anaerobic fermentative bacterium Anaeromicrobium sediminis DY2726D isolated from West Pacific Ocean sediments.</title>
        <authorList>
            <person name="Zeng X."/>
        </authorList>
    </citation>
    <scope>NUCLEOTIDE SEQUENCE [LARGE SCALE GENOMIC DNA]</scope>
    <source>
        <strain evidence="3 4">DY2726D</strain>
    </source>
</reference>
<protein>
    <submittedName>
        <fullName evidence="3">Glycine dehydrogenase (Aminomethyl-transferring)</fullName>
    </submittedName>
</protein>
<name>A0A267MFZ8_9FIRM</name>
<keyword evidence="1" id="KW-0560">Oxidoreductase</keyword>
<comment type="caution">
    <text evidence="3">The sequence shown here is derived from an EMBL/GenBank/DDBJ whole genome shotgun (WGS) entry which is preliminary data.</text>
</comment>
<evidence type="ECO:0000313" key="4">
    <source>
        <dbReference type="Proteomes" id="UP000216024"/>
    </source>
</evidence>
<evidence type="ECO:0000256" key="1">
    <source>
        <dbReference type="ARBA" id="ARBA00023002"/>
    </source>
</evidence>
<dbReference type="PANTHER" id="PTHR42806:SF1">
    <property type="entry name" value="GLYCINE DEHYDROGENASE (DECARBOXYLATING)"/>
    <property type="match status" value="1"/>
</dbReference>
<dbReference type="PANTHER" id="PTHR42806">
    <property type="entry name" value="GLYCINE CLEAVAGE SYSTEM P-PROTEIN"/>
    <property type="match status" value="1"/>
</dbReference>
<sequence length="466" mass="51812">MKGFKNHPYIPNSDVETQNEMLREIGLNSLEELHDEVPESLKLKENMKLPKAFRSEYELKKHVERILKKNKSCSDYLNFLGAGCAQHYVPAICDEVNSRGEFLTAYGGEPYNDHGRFQSLFEYESMVAELVDMDVVNVPTMDGPQASATSIRMASRITGKKEVLIPEILDKEKFLIIKNYCSPDISLVEVKYDQETGYMDLEDLKGKISDNTAAVYFENPTFVGVIEPNGDKISQIAHQAGAISVVGVDPSSLGLLTPPPQYGADIVCGDLQPLGIHMNYGGGQAGFMATRDEEKYVMEFPSRLFGLAPTSVEGEYGFGDVAYDRTSFGHHREHGKEYVGTQSALWGITAGVYLATMGPVGMRELGEGILQRSQYAIEKMNEIKGVKGSYFNSVSFKEFVVDFNESGKTVEEVNKELLNRGIFGGKDLSNDFQNLGQCALYCVTEIHTKEDIDRLVNEIKEIVEGC</sequence>
<dbReference type="AlphaFoldDB" id="A0A267MFZ8"/>
<dbReference type="OrthoDB" id="9771867at2"/>